<feature type="coiled-coil region" evidence="1">
    <location>
        <begin position="403"/>
        <end position="495"/>
    </location>
</feature>
<reference evidence="4 5" key="1">
    <citation type="journal article" date="2021" name="bioRxiv">
        <title>The Gossypium anomalum genome as a resource for cotton improvement and evolutionary analysis of hybrid incompatibility.</title>
        <authorList>
            <person name="Grover C.E."/>
            <person name="Yuan D."/>
            <person name="Arick M.A."/>
            <person name="Miller E.R."/>
            <person name="Hu G."/>
            <person name="Peterson D.G."/>
            <person name="Wendel J.F."/>
            <person name="Udall J.A."/>
        </authorList>
    </citation>
    <scope>NUCLEOTIDE SEQUENCE [LARGE SCALE GENOMIC DNA]</scope>
    <source>
        <strain evidence="4">JFW-Udall</strain>
        <tissue evidence="4">Leaf</tissue>
    </source>
</reference>
<accession>A0A8J6D4J4</accession>
<dbReference type="Proteomes" id="UP000701853">
    <property type="component" value="Chromosome 3"/>
</dbReference>
<comment type="caution">
    <text evidence="4">The sequence shown here is derived from an EMBL/GenBank/DDBJ whole genome shotgun (WGS) entry which is preliminary data.</text>
</comment>
<organism evidence="4 5">
    <name type="scientific">Gossypium anomalum</name>
    <dbReference type="NCBI Taxonomy" id="47600"/>
    <lineage>
        <taxon>Eukaryota</taxon>
        <taxon>Viridiplantae</taxon>
        <taxon>Streptophyta</taxon>
        <taxon>Embryophyta</taxon>
        <taxon>Tracheophyta</taxon>
        <taxon>Spermatophyta</taxon>
        <taxon>Magnoliopsida</taxon>
        <taxon>eudicotyledons</taxon>
        <taxon>Gunneridae</taxon>
        <taxon>Pentapetalae</taxon>
        <taxon>rosids</taxon>
        <taxon>malvids</taxon>
        <taxon>Malvales</taxon>
        <taxon>Malvaceae</taxon>
        <taxon>Malvoideae</taxon>
        <taxon>Gossypium</taxon>
    </lineage>
</organism>
<feature type="region of interest" description="Disordered" evidence="2">
    <location>
        <begin position="499"/>
        <end position="533"/>
    </location>
</feature>
<dbReference type="AlphaFoldDB" id="A0A8J6D4J4"/>
<keyword evidence="1" id="KW-0175">Coiled coil</keyword>
<evidence type="ECO:0000256" key="1">
    <source>
        <dbReference type="SAM" id="Coils"/>
    </source>
</evidence>
<evidence type="ECO:0000313" key="4">
    <source>
        <dbReference type="EMBL" id="KAG8498307.1"/>
    </source>
</evidence>
<evidence type="ECO:0000259" key="3">
    <source>
        <dbReference type="Pfam" id="PF24924"/>
    </source>
</evidence>
<dbReference type="Pfam" id="PF24924">
    <property type="entry name" value="DUF7745"/>
    <property type="match status" value="1"/>
</dbReference>
<proteinExistence type="predicted"/>
<dbReference type="OrthoDB" id="995526at2759"/>
<dbReference type="PANTHER" id="PTHR48200">
    <property type="entry name" value="PROTEIN, PUTATIVE-RELATED"/>
    <property type="match status" value="1"/>
</dbReference>
<evidence type="ECO:0000256" key="2">
    <source>
        <dbReference type="SAM" id="MobiDB-lite"/>
    </source>
</evidence>
<dbReference type="InterPro" id="IPR056647">
    <property type="entry name" value="DUF7745"/>
</dbReference>
<gene>
    <name evidence="4" type="ORF">CXB51_006646</name>
</gene>
<protein>
    <recommendedName>
        <fullName evidence="3">DUF7745 domain-containing protein</fullName>
    </recommendedName>
</protein>
<dbReference type="PANTHER" id="PTHR48200:SF1">
    <property type="entry name" value="AMINOTRANSFERASE-LIKE PLANT MOBILE DOMAIN-CONTAINING PROTEIN"/>
    <property type="match status" value="1"/>
</dbReference>
<name>A0A8J6D4J4_9ROSI</name>
<keyword evidence="5" id="KW-1185">Reference proteome</keyword>
<evidence type="ECO:0000313" key="5">
    <source>
        <dbReference type="Proteomes" id="UP000701853"/>
    </source>
</evidence>
<dbReference type="EMBL" id="JAHUZN010000003">
    <property type="protein sequence ID" value="KAG8498307.1"/>
    <property type="molecule type" value="Genomic_DNA"/>
</dbReference>
<feature type="domain" description="DUF7745" evidence="3">
    <location>
        <begin position="55"/>
        <end position="329"/>
    </location>
</feature>
<sequence length="577" mass="67972">MENEFLDKVEDNVTVRIWSEKMQLEKGDSLVEGYTSELWDFTQMSVTHNEFQELRDIRASWGDETKQLFYQNFGDLPYLFDIKVDKNLFQAITQFWNPAYSCFTFGKVDLVPIVEKYTALLCCLKVRIDRVYFKAANAQPFVKKLMSITGMSEQWVTARIQQKDDGKCIPWVSLRELIVAHPDTKKKVDIFALSIYGLVIFPKALRHIDEAVADLFDRLGKGATPVPVILAETFRSLSACWKAGEGRFIRCAQLFSVWFHSHFWKEDKVSYRVFSKNYSPLKEITAMPRRDDISEENWIVLFRNLQEEDFEWKAPWLVPDEILYRCESFDWGNHYKKRVRDITDAWRQTRHMKRLVVGSMTTPEYEKWLHQRINDNVPKPNLEDVQSMDEYLQVIPSDLEITKQDFEKRNSELEKKIEQLEEEKIHLRLDVDVQKLEAEKLRKGKRKAEEDLDNLKIDYKRLRMSMRTAGLGKTSKQWRQEIQKEKARANQWEKRFHDTPARENTLRRSRRSRGEADISNSCSGARKGDQVRDRDHIMSKAVAQIRSVADHLQTLAVQADMLSVKYELESDRGRELA</sequence>
<feature type="compositionally biased region" description="Basic and acidic residues" evidence="2">
    <location>
        <begin position="499"/>
        <end position="516"/>
    </location>
</feature>